<proteinExistence type="predicted"/>
<dbReference type="EMBL" id="JABSTQ010011240">
    <property type="protein sequence ID" value="KAG0413684.1"/>
    <property type="molecule type" value="Genomic_DNA"/>
</dbReference>
<name>A0AC60P378_IXOPE</name>
<comment type="caution">
    <text evidence="1">The sequence shown here is derived from an EMBL/GenBank/DDBJ whole genome shotgun (WGS) entry which is preliminary data.</text>
</comment>
<evidence type="ECO:0000313" key="1">
    <source>
        <dbReference type="EMBL" id="KAG0413684.1"/>
    </source>
</evidence>
<evidence type="ECO:0000313" key="2">
    <source>
        <dbReference type="Proteomes" id="UP000805193"/>
    </source>
</evidence>
<protein>
    <submittedName>
        <fullName evidence="1">Uncharacterized protein</fullName>
    </submittedName>
</protein>
<dbReference type="Proteomes" id="UP000805193">
    <property type="component" value="Unassembled WGS sequence"/>
</dbReference>
<accession>A0AC60P378</accession>
<organism evidence="1 2">
    <name type="scientific">Ixodes persulcatus</name>
    <name type="common">Taiga tick</name>
    <dbReference type="NCBI Taxonomy" id="34615"/>
    <lineage>
        <taxon>Eukaryota</taxon>
        <taxon>Metazoa</taxon>
        <taxon>Ecdysozoa</taxon>
        <taxon>Arthropoda</taxon>
        <taxon>Chelicerata</taxon>
        <taxon>Arachnida</taxon>
        <taxon>Acari</taxon>
        <taxon>Parasitiformes</taxon>
        <taxon>Ixodida</taxon>
        <taxon>Ixodoidea</taxon>
        <taxon>Ixodidae</taxon>
        <taxon>Ixodinae</taxon>
        <taxon>Ixodes</taxon>
    </lineage>
</organism>
<gene>
    <name evidence="1" type="ORF">HPB47_009157</name>
</gene>
<keyword evidence="2" id="KW-1185">Reference proteome</keyword>
<sequence>MSHLNDGVVGVRLLIAGIVLAISYIPLLARVSPVGHLADFRELGSRQSCFPEQARFPEKCPFDALCYQILALQICDRALYGSVVELPGFVQRRPKASIMTVSPRLRKLLPLMAITFFFFSAAAFSSLLGPVVIGLVSERHSAYKSLLVLSLVFSGAGYTALLGVPKVVRSPRNPLVEFDCPSGLFLERCPEWDSCVGSELNPLGLATFRVSNCHYQCGENQTAVKQPIHFCFLSNEGNLCIIHEAGTRDNSTTEFGASFLASTARTLYDVSAGKFLDHGSKRSDDLIDVCSFDLLAPIVVNQKQFADYECRPHPDGCIIRCSVAVADNLGRRMHSAPCVEIKGDPQTTFWATLALRVFADLWLVTSFYLIEAVTILSINDFNGLYGRIKFWGALGMTIFSAVTGVLIDYYTEVTGGGPDFSPAFFVFDGLALVACALVAVLPAVEDKKVNQVLHYGLGQEPRFCSLDMTFLLFLVLLLGIIWGYLETYLHWMYSEMGSSHLLVGLSLALPMGCALPFLAIAKNLVRNIGRANLVVFGFLFYATRAAGLSFVTARWWTTPFEAMETFTLPVLWVALVAYAQKLVSVQQRLTIQCVLIILHFCIGRGTGSIAGFFLNDAFGQRNTFRGIAVVSASVGLLYLFLYHTCLRRVRRRHRRHQSVMPATINGGWYPMQNPRANGDTPAHRPMMGDQDDSDTGGFEDRDNWSKRNRN</sequence>
<reference evidence="1 2" key="1">
    <citation type="journal article" date="2020" name="Cell">
        <title>Large-Scale Comparative Analyses of Tick Genomes Elucidate Their Genetic Diversity and Vector Capacities.</title>
        <authorList>
            <consortium name="Tick Genome and Microbiome Consortium (TIGMIC)"/>
            <person name="Jia N."/>
            <person name="Wang J."/>
            <person name="Shi W."/>
            <person name="Du L."/>
            <person name="Sun Y."/>
            <person name="Zhan W."/>
            <person name="Jiang J.F."/>
            <person name="Wang Q."/>
            <person name="Zhang B."/>
            <person name="Ji P."/>
            <person name="Bell-Sakyi L."/>
            <person name="Cui X.M."/>
            <person name="Yuan T.T."/>
            <person name="Jiang B.G."/>
            <person name="Yang W.F."/>
            <person name="Lam T.T."/>
            <person name="Chang Q.C."/>
            <person name="Ding S.J."/>
            <person name="Wang X.J."/>
            <person name="Zhu J.G."/>
            <person name="Ruan X.D."/>
            <person name="Zhao L."/>
            <person name="Wei J.T."/>
            <person name="Ye R.Z."/>
            <person name="Que T.C."/>
            <person name="Du C.H."/>
            <person name="Zhou Y.H."/>
            <person name="Cheng J.X."/>
            <person name="Dai P.F."/>
            <person name="Guo W.B."/>
            <person name="Han X.H."/>
            <person name="Huang E.J."/>
            <person name="Li L.F."/>
            <person name="Wei W."/>
            <person name="Gao Y.C."/>
            <person name="Liu J.Z."/>
            <person name="Shao H.Z."/>
            <person name="Wang X."/>
            <person name="Wang C.C."/>
            <person name="Yang T.C."/>
            <person name="Huo Q.B."/>
            <person name="Li W."/>
            <person name="Chen H.Y."/>
            <person name="Chen S.E."/>
            <person name="Zhou L.G."/>
            <person name="Ni X.B."/>
            <person name="Tian J.H."/>
            <person name="Sheng Y."/>
            <person name="Liu T."/>
            <person name="Pan Y.S."/>
            <person name="Xia L.Y."/>
            <person name="Li J."/>
            <person name="Zhao F."/>
            <person name="Cao W.C."/>
        </authorList>
    </citation>
    <scope>NUCLEOTIDE SEQUENCE [LARGE SCALE GENOMIC DNA]</scope>
    <source>
        <strain evidence="1">Iper-2018</strain>
    </source>
</reference>